<proteinExistence type="predicted"/>
<dbReference type="RefSeq" id="WP_008510934.1">
    <property type="nucleotide sequence ID" value="NZ_CM001403.1"/>
</dbReference>
<dbReference type="AlphaFoldDB" id="H1YC62"/>
<accession>H1YC62</accession>
<reference evidence="1" key="1">
    <citation type="submission" date="2011-09" db="EMBL/GenBank/DDBJ databases">
        <title>The permanent draft genome of Mucilaginibacter paludis DSM 18603.</title>
        <authorList>
            <consortium name="US DOE Joint Genome Institute (JGI-PGF)"/>
            <person name="Lucas S."/>
            <person name="Han J."/>
            <person name="Lapidus A."/>
            <person name="Bruce D."/>
            <person name="Goodwin L."/>
            <person name="Pitluck S."/>
            <person name="Peters L."/>
            <person name="Kyrpides N."/>
            <person name="Mavromatis K."/>
            <person name="Ivanova N."/>
            <person name="Mikhailova N."/>
            <person name="Held B."/>
            <person name="Detter J.C."/>
            <person name="Tapia R."/>
            <person name="Han C."/>
            <person name="Land M."/>
            <person name="Hauser L."/>
            <person name="Markowitz V."/>
            <person name="Cheng J.-F."/>
            <person name="Hugenholtz P."/>
            <person name="Woyke T."/>
            <person name="Wu D."/>
            <person name="Tindall B."/>
            <person name="Brambilla E."/>
            <person name="Klenk H.-P."/>
            <person name="Eisen J.A."/>
        </authorList>
    </citation>
    <scope>NUCLEOTIDE SEQUENCE [LARGE SCALE GENOMIC DNA]</scope>
    <source>
        <strain evidence="1">DSM 18603</strain>
    </source>
</reference>
<name>H1YC62_9SPHI</name>
<dbReference type="Pfam" id="PF13563">
    <property type="entry name" value="2_5_RNA_ligase2"/>
    <property type="match status" value="1"/>
</dbReference>
<dbReference type="EMBL" id="CM001403">
    <property type="protein sequence ID" value="EHQ29625.1"/>
    <property type="molecule type" value="Genomic_DNA"/>
</dbReference>
<evidence type="ECO:0000313" key="2">
    <source>
        <dbReference type="Proteomes" id="UP000002774"/>
    </source>
</evidence>
<dbReference type="SUPFAM" id="SSF55144">
    <property type="entry name" value="LigT-like"/>
    <property type="match status" value="1"/>
</dbReference>
<dbReference type="InterPro" id="IPR009097">
    <property type="entry name" value="Cyclic_Pdiesterase"/>
</dbReference>
<organism evidence="1 2">
    <name type="scientific">Mucilaginibacter paludis DSM 18603</name>
    <dbReference type="NCBI Taxonomy" id="714943"/>
    <lineage>
        <taxon>Bacteria</taxon>
        <taxon>Pseudomonadati</taxon>
        <taxon>Bacteroidota</taxon>
        <taxon>Sphingobacteriia</taxon>
        <taxon>Sphingobacteriales</taxon>
        <taxon>Sphingobacteriaceae</taxon>
        <taxon>Mucilaginibacter</taxon>
    </lineage>
</organism>
<gene>
    <name evidence="1" type="ORF">Mucpa_5554</name>
</gene>
<dbReference type="HOGENOM" id="CLU_1608545_0_0_10"/>
<evidence type="ECO:0000313" key="1">
    <source>
        <dbReference type="EMBL" id="EHQ29625.1"/>
    </source>
</evidence>
<dbReference type="Gene3D" id="3.90.1140.10">
    <property type="entry name" value="Cyclic phosphodiesterase"/>
    <property type="match status" value="1"/>
</dbReference>
<dbReference type="eggNOG" id="COG1514">
    <property type="taxonomic scope" value="Bacteria"/>
</dbReference>
<sequence>MPRKQLTLFIRDNSVIEQLRKRFNPVQFSLIAAHVTLCREDEIADLEKVKRNLEKVRLNYPVKMFFDKPLRFEAGKGVLLPVKGDHLQFDALRGMALQGLVATPRIYQPHITLMHPRNSTCTDEIFEEIARHTLPLEFSFDRVSLIEEMADGKWITLDSYCLVKGA</sequence>
<evidence type="ECO:0008006" key="3">
    <source>
        <dbReference type="Google" id="ProtNLM"/>
    </source>
</evidence>
<dbReference type="Proteomes" id="UP000002774">
    <property type="component" value="Chromosome"/>
</dbReference>
<keyword evidence="2" id="KW-1185">Reference proteome</keyword>
<protein>
    <recommendedName>
        <fullName evidence="3">Phosphoesterase HXTX</fullName>
    </recommendedName>
</protein>
<dbReference type="OrthoDB" id="981056at2"/>